<evidence type="ECO:0000256" key="5">
    <source>
        <dbReference type="ARBA" id="ARBA00022832"/>
    </source>
</evidence>
<evidence type="ECO:0000256" key="7">
    <source>
        <dbReference type="ARBA" id="ARBA00023160"/>
    </source>
</evidence>
<protein>
    <submittedName>
        <fullName evidence="11">3-ketoacyl acyl carrier protein synthase III</fullName>
    </submittedName>
</protein>
<feature type="region of interest" description="Disordered" evidence="8">
    <location>
        <begin position="577"/>
        <end position="600"/>
    </location>
</feature>
<evidence type="ECO:0000256" key="3">
    <source>
        <dbReference type="ARBA" id="ARBA00022516"/>
    </source>
</evidence>
<keyword evidence="7" id="KW-0275">Fatty acid biosynthesis</keyword>
<keyword evidence="3" id="KW-0444">Lipid biosynthesis</keyword>
<reference evidence="11" key="1">
    <citation type="journal article" date="2017" name="J. Eukaryot. Microbiol.">
        <title>Role of Modular Polyketide Synthases in the Production of Polyether Ladder Compounds in Ciguatoxin-producing Gambierdiscus polynesiensis and G.excentricus (Dinophyceae).</title>
        <authorList>
            <person name="Kohli G.S."/>
            <person name="Campbell K."/>
            <person name="John U."/>
            <person name="Smith K.F."/>
            <person name="Fraga S."/>
            <person name="Rhodes L.L."/>
            <person name="Murray S.A."/>
        </authorList>
    </citation>
    <scope>NUCLEOTIDE SEQUENCE</scope>
    <source>
        <strain evidence="11">Contig_10029</strain>
    </source>
</reference>
<feature type="domain" description="Beta-ketoacyl-[acyl-carrier-protein] synthase III C-terminal" evidence="9">
    <location>
        <begin position="796"/>
        <end position="885"/>
    </location>
</feature>
<evidence type="ECO:0000313" key="11">
    <source>
        <dbReference type="EMBL" id="AQS99209.1"/>
    </source>
</evidence>
<dbReference type="HAMAP" id="MF_01815">
    <property type="entry name" value="FabH"/>
    <property type="match status" value="1"/>
</dbReference>
<dbReference type="Pfam" id="PF08541">
    <property type="entry name" value="ACP_syn_III_C"/>
    <property type="match status" value="1"/>
</dbReference>
<comment type="similarity">
    <text evidence="2">Belongs to the thiolase-like superfamily. FabH family.</text>
</comment>
<keyword evidence="6" id="KW-0443">Lipid metabolism</keyword>
<dbReference type="InterPro" id="IPR004655">
    <property type="entry name" value="FabH"/>
</dbReference>
<dbReference type="GO" id="GO:0006633">
    <property type="term" value="P:fatty acid biosynthetic process"/>
    <property type="evidence" value="ECO:0007669"/>
    <property type="project" value="UniProtKB-KW"/>
</dbReference>
<accession>A0A1S6K7U6</accession>
<sequence>MGDVPARSDTAPAAVAPTVATGSHTGPAAVAVEDVPTSSDTAVDVAVSSSSVATDAPGTVIPAQQSGMRGSLQPENAEAEHALDDATPGTAPGARVQSTPLQARLGSIAVGAVLLLPAEEEAVSVTKRMAGLAAKSLAKPLEYQVVRKGTVSVRSAPDAKAKELGQLPSGSRVFGFPGRGWLWLRDSGKKRLPPELVGHWVFIGCRLQATCLRMWVEARFPEALDVAWEGVPARQAVYSVEWRPVRSVERVVGLSSTDSGGSTGGHTLTGGPHALLCGILAGATVQTRVAARITGPSGSDQDVRVLGPWSELDTGPWIPEEMELDPQSWVDPKGISRGGCSESKCVQFVWSNAGRWSYDLARCLRCGQAVHKHEKKIDVDGDDTNNDSLAPYVVKHSQVIVRRQRHVQSDALGTLKMGARVLGVPTGEWLRVEVAPIRSLLLLHQPPDVAHTRGWVLLDGSQVGLGPLLKPCAAAQPQSREMLSKEDPWDPWDPFTDPATAQPATAQPCPAGPRAFPPVAGGSCSSPPPSPFLCVPLGVGCAVPKLRITNTDLQCLVDKPEEWIRARTGVASRHVLGGVREDGDDDAGEDGAGEADGDSLSRLSSRAAEAALELSGCKASDLDLILLCTSSPEDLFGDATTVASKIGADNAVAFDLTAACSGFLFGVVTASQFLHTGTYRRALVIGADALSRWVDWGDRSTSVLFGDGAGAMVLAAVEGGAQHSGLLGFAMHSDGRGHEHLTLPFCGSPHELKSPTMRRQHPLSLQKGGYSSIAMNGSEVYSFAVQRVPEVILEALDNAGLSVAQADWFVLHQANIRILEEVAHRLWIPSSKLITNLHSYGNTSAASIPLALTGAVQRGDVKFGDVIVCAGFGAGLSWGAAVLRWGAPRMAGLAPVRDRALAAPRACATAAHSHHLQARGRAGGLARGASAPPR</sequence>
<evidence type="ECO:0000256" key="4">
    <source>
        <dbReference type="ARBA" id="ARBA00022679"/>
    </source>
</evidence>
<dbReference type="SUPFAM" id="SSF53901">
    <property type="entry name" value="Thiolase-like"/>
    <property type="match status" value="1"/>
</dbReference>
<dbReference type="EMBL" id="KX395791">
    <property type="protein sequence ID" value="AQS99209.1"/>
    <property type="molecule type" value="Transcribed_RNA"/>
</dbReference>
<keyword evidence="5" id="KW-0276">Fatty acid metabolism</keyword>
<name>A0A1S6K7U6_9DINO</name>
<dbReference type="InterPro" id="IPR013747">
    <property type="entry name" value="ACP_syn_III_C"/>
</dbReference>
<feature type="compositionally biased region" description="Low complexity" evidence="8">
    <location>
        <begin position="10"/>
        <end position="21"/>
    </location>
</feature>
<dbReference type="NCBIfam" id="NF006829">
    <property type="entry name" value="PRK09352.1"/>
    <property type="match status" value="1"/>
</dbReference>
<comment type="pathway">
    <text evidence="1">Lipid metabolism.</text>
</comment>
<evidence type="ECO:0000259" key="9">
    <source>
        <dbReference type="Pfam" id="PF08541"/>
    </source>
</evidence>
<dbReference type="Gene3D" id="3.40.47.10">
    <property type="match status" value="1"/>
</dbReference>
<feature type="region of interest" description="Disordered" evidence="8">
    <location>
        <begin position="1"/>
        <end position="24"/>
    </location>
</feature>
<organism evidence="11">
    <name type="scientific">Gambierdiscus excentricus</name>
    <dbReference type="NCBI Taxonomy" id="986170"/>
    <lineage>
        <taxon>Eukaryota</taxon>
        <taxon>Sar</taxon>
        <taxon>Alveolata</taxon>
        <taxon>Dinophyceae</taxon>
        <taxon>Gonyaulacales</taxon>
        <taxon>Pyrocystaceae</taxon>
        <taxon>Gambierdiscus</taxon>
    </lineage>
</organism>
<dbReference type="CDD" id="cd00830">
    <property type="entry name" value="KAS_III"/>
    <property type="match status" value="1"/>
</dbReference>
<dbReference type="InterPro" id="IPR016039">
    <property type="entry name" value="Thiolase-like"/>
</dbReference>
<dbReference type="GO" id="GO:0004315">
    <property type="term" value="F:3-oxoacyl-[acyl-carrier-protein] synthase activity"/>
    <property type="evidence" value="ECO:0007669"/>
    <property type="project" value="InterPro"/>
</dbReference>
<evidence type="ECO:0000256" key="8">
    <source>
        <dbReference type="SAM" id="MobiDB-lite"/>
    </source>
</evidence>
<feature type="compositionally biased region" description="Acidic residues" evidence="8">
    <location>
        <begin position="582"/>
        <end position="597"/>
    </location>
</feature>
<feature type="domain" description="Beta-ketoacyl-[acyl-carrier-protein] synthase III N-terminal" evidence="10">
    <location>
        <begin position="654"/>
        <end position="735"/>
    </location>
</feature>
<dbReference type="InterPro" id="IPR013751">
    <property type="entry name" value="ACP_syn_III_N"/>
</dbReference>
<dbReference type="AlphaFoldDB" id="A0A1S6K7U6"/>
<evidence type="ECO:0000256" key="1">
    <source>
        <dbReference type="ARBA" id="ARBA00005189"/>
    </source>
</evidence>
<dbReference type="Pfam" id="PF08545">
    <property type="entry name" value="ACP_syn_III"/>
    <property type="match status" value="1"/>
</dbReference>
<dbReference type="PANTHER" id="PTHR43091">
    <property type="entry name" value="3-OXOACYL-[ACYL-CARRIER-PROTEIN] SYNTHASE"/>
    <property type="match status" value="1"/>
</dbReference>
<evidence type="ECO:0000256" key="2">
    <source>
        <dbReference type="ARBA" id="ARBA00008642"/>
    </source>
</evidence>
<keyword evidence="4" id="KW-0808">Transferase</keyword>
<proteinExistence type="inferred from homology"/>
<dbReference type="PANTHER" id="PTHR43091:SF1">
    <property type="entry name" value="BETA-KETOACYL-[ACYL-CARRIER-PROTEIN] SYNTHASE III, CHLOROPLASTIC"/>
    <property type="match status" value="1"/>
</dbReference>
<evidence type="ECO:0000256" key="6">
    <source>
        <dbReference type="ARBA" id="ARBA00023098"/>
    </source>
</evidence>
<evidence type="ECO:0000259" key="10">
    <source>
        <dbReference type="Pfam" id="PF08545"/>
    </source>
</evidence>